<dbReference type="AlphaFoldDB" id="A0A9D5AEY9"/>
<dbReference type="EMBL" id="JAMSHJ010000005">
    <property type="protein sequence ID" value="KAI5403220.1"/>
    <property type="molecule type" value="Genomic_DNA"/>
</dbReference>
<dbReference type="PANTHER" id="PTHR33108:SF14">
    <property type="entry name" value="OS01G0745000 PROTEIN"/>
    <property type="match status" value="1"/>
</dbReference>
<organism evidence="1 2">
    <name type="scientific">Pisum sativum</name>
    <name type="common">Garden pea</name>
    <name type="synonym">Lathyrus oleraceus</name>
    <dbReference type="NCBI Taxonomy" id="3888"/>
    <lineage>
        <taxon>Eukaryota</taxon>
        <taxon>Viridiplantae</taxon>
        <taxon>Streptophyta</taxon>
        <taxon>Embryophyta</taxon>
        <taxon>Tracheophyta</taxon>
        <taxon>Spermatophyta</taxon>
        <taxon>Magnoliopsida</taxon>
        <taxon>eudicotyledons</taxon>
        <taxon>Gunneridae</taxon>
        <taxon>Pentapetalae</taxon>
        <taxon>rosids</taxon>
        <taxon>fabids</taxon>
        <taxon>Fabales</taxon>
        <taxon>Fabaceae</taxon>
        <taxon>Papilionoideae</taxon>
        <taxon>50 kb inversion clade</taxon>
        <taxon>NPAAA clade</taxon>
        <taxon>Hologalegina</taxon>
        <taxon>IRL clade</taxon>
        <taxon>Fabeae</taxon>
        <taxon>Lathyrus</taxon>
    </lineage>
</organism>
<dbReference type="PANTHER" id="PTHR33108">
    <property type="entry name" value="OS01G0745000 PROTEIN"/>
    <property type="match status" value="1"/>
</dbReference>
<accession>A0A9D5AEY9</accession>
<reference evidence="1 2" key="1">
    <citation type="journal article" date="2022" name="Nat. Genet.">
        <title>Improved pea reference genome and pan-genome highlight genomic features and evolutionary characteristics.</title>
        <authorList>
            <person name="Yang T."/>
            <person name="Liu R."/>
            <person name="Luo Y."/>
            <person name="Hu S."/>
            <person name="Wang D."/>
            <person name="Wang C."/>
            <person name="Pandey M.K."/>
            <person name="Ge S."/>
            <person name="Xu Q."/>
            <person name="Li N."/>
            <person name="Li G."/>
            <person name="Huang Y."/>
            <person name="Saxena R.K."/>
            <person name="Ji Y."/>
            <person name="Li M."/>
            <person name="Yan X."/>
            <person name="He Y."/>
            <person name="Liu Y."/>
            <person name="Wang X."/>
            <person name="Xiang C."/>
            <person name="Varshney R.K."/>
            <person name="Ding H."/>
            <person name="Gao S."/>
            <person name="Zong X."/>
        </authorList>
    </citation>
    <scope>NUCLEOTIDE SEQUENCE [LARGE SCALE GENOMIC DNA]</scope>
    <source>
        <strain evidence="1 2">cv. Zhongwan 6</strain>
    </source>
</reference>
<dbReference type="Pfam" id="PF07911">
    <property type="entry name" value="DUF1677"/>
    <property type="match status" value="1"/>
</dbReference>
<comment type="caution">
    <text evidence="1">The sequence shown here is derived from an EMBL/GenBank/DDBJ whole genome shotgun (WGS) entry which is preliminary data.</text>
</comment>
<gene>
    <name evidence="1" type="ORF">KIW84_050697</name>
</gene>
<keyword evidence="2" id="KW-1185">Reference proteome</keyword>
<evidence type="ECO:0000313" key="1">
    <source>
        <dbReference type="EMBL" id="KAI5403220.1"/>
    </source>
</evidence>
<proteinExistence type="predicted"/>
<name>A0A9D5AEY9_PEA</name>
<protein>
    <submittedName>
        <fullName evidence="1">Uncharacterized protein</fullName>
    </submittedName>
</protein>
<dbReference type="InterPro" id="IPR012876">
    <property type="entry name" value="DUF1677_pln"/>
</dbReference>
<dbReference type="Proteomes" id="UP001058974">
    <property type="component" value="Chromosome 5"/>
</dbReference>
<evidence type="ECO:0000313" key="2">
    <source>
        <dbReference type="Proteomes" id="UP001058974"/>
    </source>
</evidence>
<dbReference type="Gramene" id="Psat05G0069700-T1">
    <property type="protein sequence ID" value="KAI5403220.1"/>
    <property type="gene ID" value="KIW84_050697"/>
</dbReference>
<sequence>MTSLSVVAQNCASSQQLTIVGQTPGVLIGTVEENRPKLRKAVSDVSREIEKCYSLEKERKFDDIEEVEEGECHCCGLKEECTKVYRREVEEEYYGKWLCGLCCEAVKERVRRSDEVTMQDALKSHREFCEEYNATRINPKLSLTLSMKEIAKRSLEKRKCKGMGVTKLDRSTSYP</sequence>